<evidence type="ECO:0000256" key="1">
    <source>
        <dbReference type="SAM" id="SignalP"/>
    </source>
</evidence>
<evidence type="ECO:0000313" key="3">
    <source>
        <dbReference type="Proteomes" id="UP001500575"/>
    </source>
</evidence>
<dbReference type="Proteomes" id="UP001500575">
    <property type="component" value="Unassembled WGS sequence"/>
</dbReference>
<gene>
    <name evidence="2" type="ORF">GCM10009843_36780</name>
</gene>
<proteinExistence type="predicted"/>
<protein>
    <submittedName>
        <fullName evidence="2">Uncharacterized protein</fullName>
    </submittedName>
</protein>
<reference evidence="2 3" key="1">
    <citation type="journal article" date="2019" name="Int. J. Syst. Evol. Microbiol.">
        <title>The Global Catalogue of Microorganisms (GCM) 10K type strain sequencing project: providing services to taxonomists for standard genome sequencing and annotation.</title>
        <authorList>
            <consortium name="The Broad Institute Genomics Platform"/>
            <consortium name="The Broad Institute Genome Sequencing Center for Infectious Disease"/>
            <person name="Wu L."/>
            <person name="Ma J."/>
        </authorList>
    </citation>
    <scope>NUCLEOTIDE SEQUENCE [LARGE SCALE GENOMIC DNA]</scope>
    <source>
        <strain evidence="2 3">JCM 16021</strain>
    </source>
</reference>
<organism evidence="2 3">
    <name type="scientific">Nocardioides bigeumensis</name>
    <dbReference type="NCBI Taxonomy" id="433657"/>
    <lineage>
        <taxon>Bacteria</taxon>
        <taxon>Bacillati</taxon>
        <taxon>Actinomycetota</taxon>
        <taxon>Actinomycetes</taxon>
        <taxon>Propionibacteriales</taxon>
        <taxon>Nocardioidaceae</taxon>
        <taxon>Nocardioides</taxon>
    </lineage>
</organism>
<keyword evidence="1" id="KW-0732">Signal</keyword>
<comment type="caution">
    <text evidence="2">The sequence shown here is derived from an EMBL/GenBank/DDBJ whole genome shotgun (WGS) entry which is preliminary data.</text>
</comment>
<dbReference type="RefSeq" id="WP_344305282.1">
    <property type="nucleotide sequence ID" value="NZ_BAAAQQ010000013.1"/>
</dbReference>
<keyword evidence="3" id="KW-1185">Reference proteome</keyword>
<accession>A0ABN2YW35</accession>
<feature type="signal peptide" evidence="1">
    <location>
        <begin position="1"/>
        <end position="33"/>
    </location>
</feature>
<name>A0ABN2YW35_9ACTN</name>
<dbReference type="EMBL" id="BAAAQQ010000013">
    <property type="protein sequence ID" value="GAA2132344.1"/>
    <property type="molecule type" value="Genomic_DNA"/>
</dbReference>
<evidence type="ECO:0000313" key="2">
    <source>
        <dbReference type="EMBL" id="GAA2132344.1"/>
    </source>
</evidence>
<feature type="chain" id="PRO_5045199183" evidence="1">
    <location>
        <begin position="34"/>
        <end position="61"/>
    </location>
</feature>
<sequence>MNTITTLKTAAAGVLLVIAATACGTATAGPAPADDPVHTPGHIEPPRVVDGLDLVRQAIVE</sequence>